<reference evidence="1" key="1">
    <citation type="submission" date="2017-05" db="UniProtKB">
        <authorList>
            <consortium name="EnsemblMetazoa"/>
        </authorList>
    </citation>
    <scope>IDENTIFICATION</scope>
</reference>
<dbReference type="EnsemblMetazoa" id="Aqu2.1.20160_001">
    <property type="protein sequence ID" value="Aqu2.1.20160_001"/>
    <property type="gene ID" value="Aqu2.1.20160"/>
</dbReference>
<dbReference type="InParanoid" id="A0A1X7TYH7"/>
<protein>
    <submittedName>
        <fullName evidence="1">Uncharacterized protein</fullName>
    </submittedName>
</protein>
<sequence length="54" mass="6298">MWSVITTLYEQYTGQILFPANEILKLNMELRAKLISKLLGQAVYVVNLNYHLKD</sequence>
<evidence type="ECO:0000313" key="1">
    <source>
        <dbReference type="EnsemblMetazoa" id="Aqu2.1.20160_001"/>
    </source>
</evidence>
<dbReference type="STRING" id="400682.A0A1X7TYH7"/>
<dbReference type="eggNOG" id="KOG0670">
    <property type="taxonomic scope" value="Eukaryota"/>
</dbReference>
<organism evidence="1">
    <name type="scientific">Amphimedon queenslandica</name>
    <name type="common">Sponge</name>
    <dbReference type="NCBI Taxonomy" id="400682"/>
    <lineage>
        <taxon>Eukaryota</taxon>
        <taxon>Metazoa</taxon>
        <taxon>Porifera</taxon>
        <taxon>Demospongiae</taxon>
        <taxon>Heteroscleromorpha</taxon>
        <taxon>Haplosclerida</taxon>
        <taxon>Niphatidae</taxon>
        <taxon>Amphimedon</taxon>
    </lineage>
</organism>
<proteinExistence type="predicted"/>
<name>A0A1X7TYH7_AMPQE</name>
<accession>A0A1X7TYH7</accession>
<dbReference type="AlphaFoldDB" id="A0A1X7TYH7"/>